<keyword evidence="7" id="KW-0496">Mitochondrion</keyword>
<dbReference type="GO" id="GO:0005634">
    <property type="term" value="C:nucleus"/>
    <property type="evidence" value="ECO:0007669"/>
    <property type="project" value="UniProtKB-SubCell"/>
</dbReference>
<dbReference type="Pfam" id="PF03167">
    <property type="entry name" value="UDG"/>
    <property type="match status" value="1"/>
</dbReference>
<dbReference type="CDD" id="cd10027">
    <property type="entry name" value="UDG-F1-like"/>
    <property type="match status" value="1"/>
</dbReference>
<dbReference type="NCBIfam" id="NF003592">
    <property type="entry name" value="PRK05254.1-5"/>
    <property type="match status" value="1"/>
</dbReference>
<comment type="function">
    <text evidence="7 9">Excises uracil residues from the DNA which can arise as a result of misincorporation of dUMP residues by DNA polymerase or due to deamination of cytosine.</text>
</comment>
<dbReference type="EC" id="3.2.2.27" evidence="3 7"/>
<keyword evidence="6 7" id="KW-0234">DNA repair</keyword>
<protein>
    <recommendedName>
        <fullName evidence="3 7">Uracil-DNA glycosylase</fullName>
        <shortName evidence="7">UDG</shortName>
        <ecNumber evidence="3 7">3.2.2.27</ecNumber>
    </recommendedName>
</protein>
<keyword evidence="5 7" id="KW-0378">Hydrolase</keyword>
<comment type="similarity">
    <text evidence="2 7 9">Belongs to the uracil-DNA glycosylase (UDG) superfamily. UNG family.</text>
</comment>
<evidence type="ECO:0000256" key="8">
    <source>
        <dbReference type="PROSITE-ProRule" id="PRU10072"/>
    </source>
</evidence>
<dbReference type="NCBIfam" id="NF003589">
    <property type="entry name" value="PRK05254.1-2"/>
    <property type="match status" value="1"/>
</dbReference>
<dbReference type="InterPro" id="IPR036895">
    <property type="entry name" value="Uracil-DNA_glycosylase-like_sf"/>
</dbReference>
<dbReference type="PANTHER" id="PTHR11264:SF0">
    <property type="entry name" value="URACIL-DNA GLYCOSYLASE"/>
    <property type="match status" value="1"/>
</dbReference>
<name>A0A7S3UFQ9_9CHLO</name>
<comment type="subcellular location">
    <subcellularLocation>
        <location evidence="7">Mitochondrion</location>
    </subcellularLocation>
    <subcellularLocation>
        <location evidence="7">Nucleus</location>
    </subcellularLocation>
</comment>
<dbReference type="SUPFAM" id="SSF52141">
    <property type="entry name" value="Uracil-DNA glycosylase-like"/>
    <property type="match status" value="1"/>
</dbReference>
<keyword evidence="4 7" id="KW-0227">DNA damage</keyword>
<dbReference type="InterPro" id="IPR002043">
    <property type="entry name" value="UDG_fam1"/>
</dbReference>
<feature type="active site" description="Proton acceptor" evidence="7 8">
    <location>
        <position position="135"/>
    </location>
</feature>
<gene>
    <name evidence="11" type="ORF">PSAL00342_LOCUS6659</name>
</gene>
<evidence type="ECO:0000256" key="5">
    <source>
        <dbReference type="ARBA" id="ARBA00022801"/>
    </source>
</evidence>
<dbReference type="NCBIfam" id="NF003588">
    <property type="entry name" value="PRK05254.1-1"/>
    <property type="match status" value="1"/>
</dbReference>
<dbReference type="PANTHER" id="PTHR11264">
    <property type="entry name" value="URACIL-DNA GLYCOSYLASE"/>
    <property type="match status" value="1"/>
</dbReference>
<dbReference type="GO" id="GO:0005739">
    <property type="term" value="C:mitochondrion"/>
    <property type="evidence" value="ECO:0007669"/>
    <property type="project" value="UniProtKB-SubCell"/>
</dbReference>
<dbReference type="SMART" id="SM00986">
    <property type="entry name" value="UDG"/>
    <property type="match status" value="1"/>
</dbReference>
<dbReference type="FunFam" id="3.40.470.10:FF:000001">
    <property type="entry name" value="Uracil-DNA glycosylase"/>
    <property type="match status" value="1"/>
</dbReference>
<evidence type="ECO:0000256" key="2">
    <source>
        <dbReference type="ARBA" id="ARBA00008184"/>
    </source>
</evidence>
<organism evidence="11">
    <name type="scientific">Picocystis salinarum</name>
    <dbReference type="NCBI Taxonomy" id="88271"/>
    <lineage>
        <taxon>Eukaryota</taxon>
        <taxon>Viridiplantae</taxon>
        <taxon>Chlorophyta</taxon>
        <taxon>Picocystophyceae</taxon>
        <taxon>Picocystales</taxon>
        <taxon>Picocystaceae</taxon>
        <taxon>Picocystis</taxon>
    </lineage>
</organism>
<proteinExistence type="inferred from homology"/>
<dbReference type="HAMAP" id="MF_00148">
    <property type="entry name" value="UDG"/>
    <property type="match status" value="1"/>
</dbReference>
<dbReference type="PROSITE" id="PS00130">
    <property type="entry name" value="U_DNA_GLYCOSYLASE"/>
    <property type="match status" value="1"/>
</dbReference>
<feature type="domain" description="Uracil-DNA glycosylase-like" evidence="10">
    <location>
        <begin position="120"/>
        <end position="280"/>
    </location>
</feature>
<dbReference type="GO" id="GO:0097510">
    <property type="term" value="P:base-excision repair, AP site formation via deaminated base removal"/>
    <property type="evidence" value="ECO:0007669"/>
    <property type="project" value="TreeGrafter"/>
</dbReference>
<evidence type="ECO:0000256" key="1">
    <source>
        <dbReference type="ARBA" id="ARBA00001400"/>
    </source>
</evidence>
<dbReference type="InterPro" id="IPR018085">
    <property type="entry name" value="Ura-DNA_Glyclase_AS"/>
</dbReference>
<sequence>MARSGTLESYFAPRAHKRTKVAVVGDGEGAVGDAGTVHPRETIARAKRLAGSARDQCLEMQMGGKMPALRELLLEDGWKRALEGSMSSTSFQKLEEFVAKEWKGQKPIYPPAPCVFHAFHSCALDEVKVVILGQDPYHGPGQAMGLSFSVPRGQRIPPSLQNIYKEIHDDLGIRAGSHGDLTAWAQQGVFLLNTVLTVRAGEANSHAKQGWEEFTDAAIRTVSKERKGVVFLLWGKHAQAKEKLIDTTKHHVLKSVHPSGLSAHRGFFGCKHFSMTNDILRTKGVEPIDWSVPS</sequence>
<evidence type="ECO:0000256" key="4">
    <source>
        <dbReference type="ARBA" id="ARBA00022763"/>
    </source>
</evidence>
<evidence type="ECO:0000256" key="6">
    <source>
        <dbReference type="ARBA" id="ARBA00023204"/>
    </source>
</evidence>
<dbReference type="SMART" id="SM00987">
    <property type="entry name" value="UreE_C"/>
    <property type="match status" value="1"/>
</dbReference>
<dbReference type="NCBIfam" id="NF003591">
    <property type="entry name" value="PRK05254.1-4"/>
    <property type="match status" value="1"/>
</dbReference>
<keyword evidence="7" id="KW-0539">Nucleus</keyword>
<accession>A0A7S3UFQ9</accession>
<dbReference type="GO" id="GO:0004844">
    <property type="term" value="F:uracil DNA N-glycosylase activity"/>
    <property type="evidence" value="ECO:0007669"/>
    <property type="project" value="UniProtKB-UniRule"/>
</dbReference>
<evidence type="ECO:0000256" key="7">
    <source>
        <dbReference type="HAMAP-Rule" id="MF_03166"/>
    </source>
</evidence>
<comment type="catalytic activity">
    <reaction evidence="1 7 9">
        <text>Hydrolyzes single-stranded DNA or mismatched double-stranded DNA and polynucleotides, releasing free uracil.</text>
        <dbReference type="EC" id="3.2.2.27"/>
    </reaction>
</comment>
<dbReference type="InterPro" id="IPR005122">
    <property type="entry name" value="Uracil-DNA_glycosylase-like"/>
</dbReference>
<evidence type="ECO:0000313" key="11">
    <source>
        <dbReference type="EMBL" id="CAE0612760.1"/>
    </source>
</evidence>
<dbReference type="NCBIfam" id="TIGR00628">
    <property type="entry name" value="ung"/>
    <property type="match status" value="1"/>
</dbReference>
<evidence type="ECO:0000256" key="9">
    <source>
        <dbReference type="RuleBase" id="RU003780"/>
    </source>
</evidence>
<dbReference type="Gene3D" id="3.40.470.10">
    <property type="entry name" value="Uracil-DNA glycosylase-like domain"/>
    <property type="match status" value="1"/>
</dbReference>
<evidence type="ECO:0000256" key="3">
    <source>
        <dbReference type="ARBA" id="ARBA00012030"/>
    </source>
</evidence>
<evidence type="ECO:0000259" key="10">
    <source>
        <dbReference type="SMART" id="SM00986"/>
    </source>
</evidence>
<dbReference type="AlphaFoldDB" id="A0A7S3UFQ9"/>
<reference evidence="11" key="1">
    <citation type="submission" date="2021-01" db="EMBL/GenBank/DDBJ databases">
        <authorList>
            <person name="Corre E."/>
            <person name="Pelletier E."/>
            <person name="Niang G."/>
            <person name="Scheremetjew M."/>
            <person name="Finn R."/>
            <person name="Kale V."/>
            <person name="Holt S."/>
            <person name="Cochrane G."/>
            <person name="Meng A."/>
            <person name="Brown T."/>
            <person name="Cohen L."/>
        </authorList>
    </citation>
    <scope>NUCLEOTIDE SEQUENCE</scope>
    <source>
        <strain evidence="11">CCMP1897</strain>
    </source>
</reference>
<dbReference type="EMBL" id="HBIS01007484">
    <property type="protein sequence ID" value="CAE0612760.1"/>
    <property type="molecule type" value="Transcribed_RNA"/>
</dbReference>